<accession>A0ACA9LWF1</accession>
<dbReference type="Proteomes" id="UP000789702">
    <property type="component" value="Unassembled WGS sequence"/>
</dbReference>
<dbReference type="EMBL" id="CAJVPU010005218">
    <property type="protein sequence ID" value="CAG8544664.1"/>
    <property type="molecule type" value="Genomic_DNA"/>
</dbReference>
<sequence>MQDLHLDKQPYIMNTGLVPSNESSLPCSALFPMHQIAKIRSNDVFGPEVRRAVQKRHDYKETFNLAQKIIQFAVEASSESLCRLKRSLNDWFAKEKRLTQIDNNKENLDLEQVENPIKR</sequence>
<protein>
    <submittedName>
        <fullName evidence="1">7255_t:CDS:1</fullName>
    </submittedName>
</protein>
<keyword evidence="2" id="KW-1185">Reference proteome</keyword>
<reference evidence="1" key="1">
    <citation type="submission" date="2021-06" db="EMBL/GenBank/DDBJ databases">
        <authorList>
            <person name="Kallberg Y."/>
            <person name="Tangrot J."/>
            <person name="Rosling A."/>
        </authorList>
    </citation>
    <scope>NUCLEOTIDE SEQUENCE</scope>
    <source>
        <strain evidence="1">IL203A</strain>
    </source>
</reference>
<gene>
    <name evidence="1" type="ORF">DHETER_LOCUS4958</name>
</gene>
<organism evidence="1 2">
    <name type="scientific">Dentiscutata heterogama</name>
    <dbReference type="NCBI Taxonomy" id="1316150"/>
    <lineage>
        <taxon>Eukaryota</taxon>
        <taxon>Fungi</taxon>
        <taxon>Fungi incertae sedis</taxon>
        <taxon>Mucoromycota</taxon>
        <taxon>Glomeromycotina</taxon>
        <taxon>Glomeromycetes</taxon>
        <taxon>Diversisporales</taxon>
        <taxon>Gigasporaceae</taxon>
        <taxon>Dentiscutata</taxon>
    </lineage>
</organism>
<name>A0ACA9LWF1_9GLOM</name>
<evidence type="ECO:0000313" key="1">
    <source>
        <dbReference type="EMBL" id="CAG8544664.1"/>
    </source>
</evidence>
<proteinExistence type="predicted"/>
<comment type="caution">
    <text evidence="1">The sequence shown here is derived from an EMBL/GenBank/DDBJ whole genome shotgun (WGS) entry which is preliminary data.</text>
</comment>
<evidence type="ECO:0000313" key="2">
    <source>
        <dbReference type="Proteomes" id="UP000789702"/>
    </source>
</evidence>